<dbReference type="Gene3D" id="2.160.20.20">
    <property type="match status" value="1"/>
</dbReference>
<proteinExistence type="predicted"/>
<dbReference type="Proteomes" id="UP000561417">
    <property type="component" value="Unassembled WGS sequence"/>
</dbReference>
<dbReference type="SUPFAM" id="SSF51126">
    <property type="entry name" value="Pectin lyase-like"/>
    <property type="match status" value="1"/>
</dbReference>
<dbReference type="InterPro" id="IPR012332">
    <property type="entry name" value="Autotransporter_pectin_lyase_C"/>
</dbReference>
<name>A0A840NTG9_9HYPH</name>
<gene>
    <name evidence="1" type="ORF">HNQ69_000357</name>
</gene>
<dbReference type="InterPro" id="IPR011050">
    <property type="entry name" value="Pectin_lyase_fold/virulence"/>
</dbReference>
<sequence>MDHSTRESKANIAKDRTGRFDLSNNTVCTLKISTNEKGDDGKLLDIAQRARSDISVLNLNNSSIVFNGPIDDHSHTLHIGSGKPDTPAVYNATGDAKIYFNTEWSDGTAIADQKTDRLLIDGDVSGTTAVYVTGRLEENNVLK</sequence>
<comment type="caution">
    <text evidence="1">The sequence shown here is derived from an EMBL/GenBank/DDBJ whole genome shotgun (WGS) entry which is preliminary data.</text>
</comment>
<reference evidence="1 2" key="1">
    <citation type="submission" date="2020-08" db="EMBL/GenBank/DDBJ databases">
        <title>Genomic Encyclopedia of Type Strains, Phase IV (KMG-IV): sequencing the most valuable type-strain genomes for metagenomic binning, comparative biology and taxonomic classification.</title>
        <authorList>
            <person name="Goeker M."/>
        </authorList>
    </citation>
    <scope>NUCLEOTIDE SEQUENCE [LARGE SCALE GENOMIC DNA]</scope>
    <source>
        <strain evidence="1 2">DSM 28538</strain>
    </source>
</reference>
<organism evidence="1 2">
    <name type="scientific">Bartonella callosciuri</name>
    <dbReference type="NCBI Taxonomy" id="686223"/>
    <lineage>
        <taxon>Bacteria</taxon>
        <taxon>Pseudomonadati</taxon>
        <taxon>Pseudomonadota</taxon>
        <taxon>Alphaproteobacteria</taxon>
        <taxon>Hyphomicrobiales</taxon>
        <taxon>Bartonellaceae</taxon>
        <taxon>Bartonella</taxon>
    </lineage>
</organism>
<protein>
    <submittedName>
        <fullName evidence="1">Uncharacterized protein</fullName>
    </submittedName>
</protein>
<keyword evidence="2" id="KW-1185">Reference proteome</keyword>
<dbReference type="AlphaFoldDB" id="A0A840NTG9"/>
<evidence type="ECO:0000313" key="2">
    <source>
        <dbReference type="Proteomes" id="UP000561417"/>
    </source>
</evidence>
<dbReference type="EMBL" id="JACHIM010000001">
    <property type="protein sequence ID" value="MBB5073253.1"/>
    <property type="molecule type" value="Genomic_DNA"/>
</dbReference>
<evidence type="ECO:0000313" key="1">
    <source>
        <dbReference type="EMBL" id="MBB5073253.1"/>
    </source>
</evidence>
<accession>A0A840NTG9</accession>